<accession>A0A177CEU1</accession>
<keyword evidence="6" id="KW-1185">Reference proteome</keyword>
<dbReference type="CDD" id="cd05374">
    <property type="entry name" value="17beta-HSD-like_SDR_c"/>
    <property type="match status" value="1"/>
</dbReference>
<dbReference type="InterPro" id="IPR051911">
    <property type="entry name" value="SDR_oxidoreductase"/>
</dbReference>
<dbReference type="Pfam" id="PF00106">
    <property type="entry name" value="adh_short"/>
    <property type="match status" value="1"/>
</dbReference>
<dbReference type="SUPFAM" id="SSF51735">
    <property type="entry name" value="NAD(P)-binding Rossmann-fold domains"/>
    <property type="match status" value="1"/>
</dbReference>
<comment type="similarity">
    <text evidence="1 4">Belongs to the short-chain dehydrogenases/reductases (SDR) family.</text>
</comment>
<dbReference type="GeneID" id="28759047"/>
<dbReference type="InterPro" id="IPR020904">
    <property type="entry name" value="Sc_DH/Rdtase_CS"/>
</dbReference>
<keyword evidence="2" id="KW-0521">NADP</keyword>
<dbReference type="AlphaFoldDB" id="A0A177CEU1"/>
<reference evidence="5 6" key="1">
    <citation type="submission" date="2016-05" db="EMBL/GenBank/DDBJ databases">
        <title>Comparative analysis of secretome profiles of manganese(II)-oxidizing ascomycete fungi.</title>
        <authorList>
            <consortium name="DOE Joint Genome Institute"/>
            <person name="Zeiner C.A."/>
            <person name="Purvine S.O."/>
            <person name="Zink E.M."/>
            <person name="Wu S."/>
            <person name="Pasa-Tolic L."/>
            <person name="Chaput D.L."/>
            <person name="Haridas S."/>
            <person name="Grigoriev I.V."/>
            <person name="Santelli C.M."/>
            <person name="Hansel C.M."/>
        </authorList>
    </citation>
    <scope>NUCLEOTIDE SEQUENCE [LARGE SCALE GENOMIC DNA]</scope>
    <source>
        <strain evidence="5 6">AP3s5-JAC2a</strain>
    </source>
</reference>
<name>A0A177CEU1_9PLEO</name>
<keyword evidence="3" id="KW-0560">Oxidoreductase</keyword>
<dbReference type="RefSeq" id="XP_018036509.1">
    <property type="nucleotide sequence ID" value="XM_018175561.1"/>
</dbReference>
<evidence type="ECO:0000313" key="6">
    <source>
        <dbReference type="Proteomes" id="UP000077069"/>
    </source>
</evidence>
<dbReference type="EMBL" id="KV441552">
    <property type="protein sequence ID" value="OAG06144.1"/>
    <property type="molecule type" value="Genomic_DNA"/>
</dbReference>
<dbReference type="PRINTS" id="PR00080">
    <property type="entry name" value="SDRFAMILY"/>
</dbReference>
<dbReference type="STRING" id="1460663.A0A177CEU1"/>
<dbReference type="Proteomes" id="UP000077069">
    <property type="component" value="Unassembled WGS sequence"/>
</dbReference>
<dbReference type="InterPro" id="IPR002347">
    <property type="entry name" value="SDR_fam"/>
</dbReference>
<gene>
    <name evidence="5" type="ORF">CC84DRAFT_1119835</name>
</gene>
<dbReference type="PROSITE" id="PS00061">
    <property type="entry name" value="ADH_SHORT"/>
    <property type="match status" value="1"/>
</dbReference>
<dbReference type="PANTHER" id="PTHR43976:SF16">
    <property type="entry name" value="SHORT-CHAIN DEHYDROGENASE_REDUCTASE FAMILY PROTEIN"/>
    <property type="match status" value="1"/>
</dbReference>
<dbReference type="Gene3D" id="3.40.50.720">
    <property type="entry name" value="NAD(P)-binding Rossmann-like Domain"/>
    <property type="match status" value="1"/>
</dbReference>
<evidence type="ECO:0000256" key="4">
    <source>
        <dbReference type="RuleBase" id="RU000363"/>
    </source>
</evidence>
<proteinExistence type="inferred from homology"/>
<dbReference type="PANTHER" id="PTHR43976">
    <property type="entry name" value="SHORT CHAIN DEHYDROGENASE"/>
    <property type="match status" value="1"/>
</dbReference>
<evidence type="ECO:0000313" key="5">
    <source>
        <dbReference type="EMBL" id="OAG06144.1"/>
    </source>
</evidence>
<protein>
    <submittedName>
        <fullName evidence="5">NAD(P)-binding protein</fullName>
    </submittedName>
</protein>
<dbReference type="InterPro" id="IPR036291">
    <property type="entry name" value="NAD(P)-bd_dom_sf"/>
</dbReference>
<dbReference type="GO" id="GO:0016491">
    <property type="term" value="F:oxidoreductase activity"/>
    <property type="evidence" value="ECO:0007669"/>
    <property type="project" value="UniProtKB-KW"/>
</dbReference>
<evidence type="ECO:0000256" key="3">
    <source>
        <dbReference type="ARBA" id="ARBA00023002"/>
    </source>
</evidence>
<organism evidence="5 6">
    <name type="scientific">Paraphaeosphaeria sporulosa</name>
    <dbReference type="NCBI Taxonomy" id="1460663"/>
    <lineage>
        <taxon>Eukaryota</taxon>
        <taxon>Fungi</taxon>
        <taxon>Dikarya</taxon>
        <taxon>Ascomycota</taxon>
        <taxon>Pezizomycotina</taxon>
        <taxon>Dothideomycetes</taxon>
        <taxon>Pleosporomycetidae</taxon>
        <taxon>Pleosporales</taxon>
        <taxon>Massarineae</taxon>
        <taxon>Didymosphaeriaceae</taxon>
        <taxon>Paraphaeosphaeria</taxon>
    </lineage>
</organism>
<sequence length="281" mass="30877">MSPRVFLITGTSTGFGAELVKVVLSKGDHVVATARDSSKLSFPEANSSNSILVDLDVTKKDSIDKAFDAAVKKFKRVDVVVNNAGYGLSGPFETLSDAQMRKQMDINFFGLIDVTRKAIQTMRDLKSGGVIQQITSIGGQIGVPSFSIYCASKWAVEGFTETVSKEVKPEWGIKFTCIEPGGFRTDWSGRSMEFGENRTDELDKAYDHIDPKKIASNRHMKQAGDPPKAAKVFYDLAVMEDPPLRCVVGTDAYKAISSKIDTYSENVEKFAKWSNSTDVDE</sequence>
<evidence type="ECO:0000256" key="1">
    <source>
        <dbReference type="ARBA" id="ARBA00006484"/>
    </source>
</evidence>
<evidence type="ECO:0000256" key="2">
    <source>
        <dbReference type="ARBA" id="ARBA00022857"/>
    </source>
</evidence>
<dbReference type="InParanoid" id="A0A177CEU1"/>
<dbReference type="OrthoDB" id="1274115at2759"/>
<dbReference type="PRINTS" id="PR00081">
    <property type="entry name" value="GDHRDH"/>
</dbReference>